<dbReference type="InterPro" id="IPR043504">
    <property type="entry name" value="Peptidase_S1_PA_chymotrypsin"/>
</dbReference>
<keyword evidence="5" id="KW-1185">Reference proteome</keyword>
<dbReference type="Gene3D" id="2.40.10.10">
    <property type="entry name" value="Trypsin-like serine proteases"/>
    <property type="match status" value="1"/>
</dbReference>
<dbReference type="InterPro" id="IPR001254">
    <property type="entry name" value="Trypsin_dom"/>
</dbReference>
<dbReference type="EnsemblMetazoa" id="ACHR002421-RA">
    <property type="protein sequence ID" value="ACHR002421-PA"/>
    <property type="gene ID" value="ACHR002421"/>
</dbReference>
<dbReference type="InterPro" id="IPR009003">
    <property type="entry name" value="Peptidase_S1_PA"/>
</dbReference>
<reference evidence="5" key="1">
    <citation type="submission" date="2013-03" db="EMBL/GenBank/DDBJ databases">
        <title>The Genome Sequence of Anopheles christyi ACHKN1017.</title>
        <authorList>
            <consortium name="The Broad Institute Genomics Platform"/>
            <person name="Neafsey D.E."/>
            <person name="Besansky N."/>
            <person name="Walker B."/>
            <person name="Young S.K."/>
            <person name="Zeng Q."/>
            <person name="Gargeya S."/>
            <person name="Fitzgerald M."/>
            <person name="Haas B."/>
            <person name="Abouelleil A."/>
            <person name="Allen A.W."/>
            <person name="Alvarado L."/>
            <person name="Arachchi H.M."/>
            <person name="Berlin A.M."/>
            <person name="Chapman S.B."/>
            <person name="Gainer-Dewar J."/>
            <person name="Goldberg J."/>
            <person name="Griggs A."/>
            <person name="Gujja S."/>
            <person name="Hansen M."/>
            <person name="Howarth C."/>
            <person name="Imamovic A."/>
            <person name="Ireland A."/>
            <person name="Larimer J."/>
            <person name="McCowan C."/>
            <person name="Murphy C."/>
            <person name="Pearson M."/>
            <person name="Poon T.W."/>
            <person name="Priest M."/>
            <person name="Roberts A."/>
            <person name="Saif S."/>
            <person name="Shea T."/>
            <person name="Sisk P."/>
            <person name="Sykes S."/>
            <person name="Wortman J."/>
            <person name="Nusbaum C."/>
            <person name="Birren B."/>
        </authorList>
    </citation>
    <scope>NUCLEOTIDE SEQUENCE [LARGE SCALE GENOMIC DNA]</scope>
    <source>
        <strain evidence="5">ACHKN1017</strain>
    </source>
</reference>
<feature type="chain" id="PRO_5008124666" description="Peptidase S1 domain-containing protein" evidence="2">
    <location>
        <begin position="18"/>
        <end position="174"/>
    </location>
</feature>
<dbReference type="STRING" id="43041.A0A182JV89"/>
<evidence type="ECO:0000259" key="3">
    <source>
        <dbReference type="Pfam" id="PF00089"/>
    </source>
</evidence>
<dbReference type="GO" id="GO:0006508">
    <property type="term" value="P:proteolysis"/>
    <property type="evidence" value="ECO:0007669"/>
    <property type="project" value="InterPro"/>
</dbReference>
<protein>
    <recommendedName>
        <fullName evidence="3">Peptidase S1 domain-containing protein</fullName>
    </recommendedName>
</protein>
<dbReference type="Proteomes" id="UP000075881">
    <property type="component" value="Unassembled WGS sequence"/>
</dbReference>
<dbReference type="PANTHER" id="PTHR24260:SF147">
    <property type="entry name" value="EG:BACR7A4.3 PROTEIN-RELATED"/>
    <property type="match status" value="1"/>
</dbReference>
<evidence type="ECO:0000256" key="2">
    <source>
        <dbReference type="SAM" id="SignalP"/>
    </source>
</evidence>
<dbReference type="SUPFAM" id="SSF50494">
    <property type="entry name" value="Trypsin-like serine proteases"/>
    <property type="match status" value="1"/>
</dbReference>
<feature type="domain" description="Peptidase S1" evidence="3">
    <location>
        <begin position="93"/>
        <end position="172"/>
    </location>
</feature>
<evidence type="ECO:0000256" key="1">
    <source>
        <dbReference type="ARBA" id="ARBA00024195"/>
    </source>
</evidence>
<dbReference type="GO" id="GO:0004252">
    <property type="term" value="F:serine-type endopeptidase activity"/>
    <property type="evidence" value="ECO:0007669"/>
    <property type="project" value="InterPro"/>
</dbReference>
<accession>A0A182JV89</accession>
<comment type="similarity">
    <text evidence="1">Belongs to the peptidase S1 family. CLIP subfamily.</text>
</comment>
<dbReference type="InterPro" id="IPR051333">
    <property type="entry name" value="CLIP_Serine_Protease"/>
</dbReference>
<reference evidence="4" key="2">
    <citation type="submission" date="2020-05" db="UniProtKB">
        <authorList>
            <consortium name="EnsemblMetazoa"/>
        </authorList>
    </citation>
    <scope>IDENTIFICATION</scope>
    <source>
        <strain evidence="4">ACHKN1017</strain>
    </source>
</reference>
<dbReference type="Pfam" id="PF00089">
    <property type="entry name" value="Trypsin"/>
    <property type="match status" value="1"/>
</dbReference>
<evidence type="ECO:0000313" key="4">
    <source>
        <dbReference type="EnsemblMetazoa" id="ACHR002421-PA"/>
    </source>
</evidence>
<sequence>MVSRSVLLVVLSVLCNGSDVNCSESIHFLIAGHSLFPVDIGLSEEDPFATNEREVFDDCHIRYMRYGKDELEIPEPFEPYEEPRDYSHIATIGRKRTGGTIDWTCMGALIWHSFVITSAHCTTDEGNGAPNVVRLGGTKYVQQMNIKEVIRHPDFSPSNGQNDIALLQLDGKIM</sequence>
<keyword evidence="2" id="KW-0732">Signal</keyword>
<name>A0A182JV89_9DIPT</name>
<feature type="signal peptide" evidence="2">
    <location>
        <begin position="1"/>
        <end position="17"/>
    </location>
</feature>
<evidence type="ECO:0000313" key="5">
    <source>
        <dbReference type="Proteomes" id="UP000075881"/>
    </source>
</evidence>
<dbReference type="VEuPathDB" id="VectorBase:ACHR002421"/>
<dbReference type="AlphaFoldDB" id="A0A182JV89"/>
<proteinExistence type="inferred from homology"/>
<organism evidence="4 5">
    <name type="scientific">Anopheles christyi</name>
    <dbReference type="NCBI Taxonomy" id="43041"/>
    <lineage>
        <taxon>Eukaryota</taxon>
        <taxon>Metazoa</taxon>
        <taxon>Ecdysozoa</taxon>
        <taxon>Arthropoda</taxon>
        <taxon>Hexapoda</taxon>
        <taxon>Insecta</taxon>
        <taxon>Pterygota</taxon>
        <taxon>Neoptera</taxon>
        <taxon>Endopterygota</taxon>
        <taxon>Diptera</taxon>
        <taxon>Nematocera</taxon>
        <taxon>Culicoidea</taxon>
        <taxon>Culicidae</taxon>
        <taxon>Anophelinae</taxon>
        <taxon>Anopheles</taxon>
    </lineage>
</organism>
<dbReference type="PANTHER" id="PTHR24260">
    <property type="match status" value="1"/>
</dbReference>